<dbReference type="PANTHER" id="PTHR35841">
    <property type="entry name" value="PHOSPHONATES-BINDING PERIPLASMIC PROTEIN"/>
    <property type="match status" value="1"/>
</dbReference>
<evidence type="ECO:0000256" key="1">
    <source>
        <dbReference type="ARBA" id="ARBA00007162"/>
    </source>
</evidence>
<evidence type="ECO:0000256" key="3">
    <source>
        <dbReference type="SAM" id="SignalP"/>
    </source>
</evidence>
<dbReference type="RefSeq" id="WP_062085193.1">
    <property type="nucleotide sequence ID" value="NZ_FCOK02000013.1"/>
</dbReference>
<keyword evidence="2 3" id="KW-0732">Signal</keyword>
<dbReference type="OrthoDB" id="5318791at2"/>
<name>A0A158GFT4_9BURK</name>
<feature type="signal peptide" evidence="3">
    <location>
        <begin position="1"/>
        <end position="23"/>
    </location>
</feature>
<feature type="chain" id="PRO_5008501628" evidence="3">
    <location>
        <begin position="24"/>
        <end position="299"/>
    </location>
</feature>
<dbReference type="InterPro" id="IPR005770">
    <property type="entry name" value="PhnD"/>
</dbReference>
<accession>A0A158GFT4</accession>
<dbReference type="SUPFAM" id="SSF53850">
    <property type="entry name" value="Periplasmic binding protein-like II"/>
    <property type="match status" value="1"/>
</dbReference>
<gene>
    <name evidence="4" type="ORF">AWB69_02553</name>
</gene>
<reference evidence="4 5" key="1">
    <citation type="submission" date="2016-01" db="EMBL/GenBank/DDBJ databases">
        <authorList>
            <person name="Oliw E.H."/>
        </authorList>
    </citation>
    <scope>NUCLEOTIDE SEQUENCE [LARGE SCALE GENOMIC DNA]</scope>
    <source>
        <strain evidence="4">LMG 27134</strain>
    </source>
</reference>
<dbReference type="PANTHER" id="PTHR35841:SF1">
    <property type="entry name" value="PHOSPHONATES-BINDING PERIPLASMIC PROTEIN"/>
    <property type="match status" value="1"/>
</dbReference>
<dbReference type="PROSITE" id="PS51257">
    <property type="entry name" value="PROKAR_LIPOPROTEIN"/>
    <property type="match status" value="1"/>
</dbReference>
<dbReference type="EMBL" id="FCOK02000013">
    <property type="protein sequence ID" value="SAL30767.1"/>
    <property type="molecule type" value="Genomic_DNA"/>
</dbReference>
<organism evidence="4 5">
    <name type="scientific">Caballeronia udeis</name>
    <dbReference type="NCBI Taxonomy" id="1232866"/>
    <lineage>
        <taxon>Bacteria</taxon>
        <taxon>Pseudomonadati</taxon>
        <taxon>Pseudomonadota</taxon>
        <taxon>Betaproteobacteria</taxon>
        <taxon>Burkholderiales</taxon>
        <taxon>Burkholderiaceae</taxon>
        <taxon>Caballeronia</taxon>
    </lineage>
</organism>
<sequence length="299" mass="31881">MKVSKIIAFAAAVATLITGVAHAAGACPNDGVVRFGVEPFESAQRLMPVYSDLAKMIGEKLGCKVQLYVATSYNAEIEAMRNDKLEFGQFGPLGYVLAHQVAHAEAVATFAGENGQPASYYASIVTWPGSGIKTLADIKGRSFAYADPASTSGHLFPAFGLRKAGIDPDKGVKSVYAGSHTASFEALRNHKVDAGELNSAEIASAKLHNEYDPAAYVTLWESDPIPLDPLAIRGDLPADFKARLAGILSSLDLHQLPEEDQKFLASTESKTLVTVPQSDAAYNQIRDLVSTLNIDLAKL</sequence>
<evidence type="ECO:0000256" key="2">
    <source>
        <dbReference type="ARBA" id="ARBA00022729"/>
    </source>
</evidence>
<dbReference type="Proteomes" id="UP000054683">
    <property type="component" value="Unassembled WGS sequence"/>
</dbReference>
<proteinExistence type="inferred from homology"/>
<comment type="similarity">
    <text evidence="1">Belongs to the phosphate/phosphite/phosphonate binding protein family.</text>
</comment>
<dbReference type="GO" id="GO:0055085">
    <property type="term" value="P:transmembrane transport"/>
    <property type="evidence" value="ECO:0007669"/>
    <property type="project" value="InterPro"/>
</dbReference>
<dbReference type="Pfam" id="PF12974">
    <property type="entry name" value="Phosphonate-bd"/>
    <property type="match status" value="1"/>
</dbReference>
<evidence type="ECO:0000313" key="4">
    <source>
        <dbReference type="EMBL" id="SAL30767.1"/>
    </source>
</evidence>
<protein>
    <submittedName>
        <fullName evidence="4">Phosphonate ABC transporter, periplasmic phosphonate-binding protein</fullName>
    </submittedName>
</protein>
<dbReference type="CDD" id="cd01071">
    <property type="entry name" value="PBP2_PhnD_like"/>
    <property type="match status" value="1"/>
</dbReference>
<dbReference type="Gene3D" id="3.40.190.10">
    <property type="entry name" value="Periplasmic binding protein-like II"/>
    <property type="match status" value="2"/>
</dbReference>
<dbReference type="GO" id="GO:0043190">
    <property type="term" value="C:ATP-binding cassette (ABC) transporter complex"/>
    <property type="evidence" value="ECO:0007669"/>
    <property type="project" value="InterPro"/>
</dbReference>
<dbReference type="AlphaFoldDB" id="A0A158GFT4"/>
<evidence type="ECO:0000313" key="5">
    <source>
        <dbReference type="Proteomes" id="UP000054683"/>
    </source>
</evidence>
<dbReference type="NCBIfam" id="TIGR01098">
    <property type="entry name" value="3A0109s03R"/>
    <property type="match status" value="1"/>
</dbReference>